<dbReference type="GO" id="GO:0005829">
    <property type="term" value="C:cytosol"/>
    <property type="evidence" value="ECO:0007669"/>
    <property type="project" value="TreeGrafter"/>
</dbReference>
<dbReference type="AlphaFoldDB" id="A0A831RLX3"/>
<dbReference type="InterPro" id="IPR050078">
    <property type="entry name" value="Ribosomal_L11_MeTrfase_PrmA"/>
</dbReference>
<comment type="similarity">
    <text evidence="1">Belongs to the methyltransferase superfamily. PrmA family.</text>
</comment>
<dbReference type="Pfam" id="PF06325">
    <property type="entry name" value="PrmA"/>
    <property type="match status" value="1"/>
</dbReference>
<keyword evidence="3 6" id="KW-0489">Methyltransferase</keyword>
<evidence type="ECO:0000256" key="3">
    <source>
        <dbReference type="ARBA" id="ARBA00022603"/>
    </source>
</evidence>
<dbReference type="GO" id="GO:0016279">
    <property type="term" value="F:protein-lysine N-methyltransferase activity"/>
    <property type="evidence" value="ECO:0007669"/>
    <property type="project" value="TreeGrafter"/>
</dbReference>
<dbReference type="HAMAP" id="MF_00735">
    <property type="entry name" value="Methyltr_PrmA"/>
    <property type="match status" value="1"/>
</dbReference>
<dbReference type="InterPro" id="IPR004498">
    <property type="entry name" value="Ribosomal_PrmA_MeTrfase"/>
</dbReference>
<keyword evidence="4" id="KW-0808">Transferase</keyword>
<evidence type="ECO:0000256" key="4">
    <source>
        <dbReference type="ARBA" id="ARBA00022679"/>
    </source>
</evidence>
<dbReference type="SUPFAM" id="SSF53335">
    <property type="entry name" value="S-adenosyl-L-methionine-dependent methyltransferases"/>
    <property type="match status" value="1"/>
</dbReference>
<keyword evidence="6" id="KW-0689">Ribosomal protein</keyword>
<feature type="non-terminal residue" evidence="6">
    <location>
        <position position="1"/>
    </location>
</feature>
<evidence type="ECO:0000256" key="1">
    <source>
        <dbReference type="ARBA" id="ARBA00009741"/>
    </source>
</evidence>
<gene>
    <name evidence="6" type="primary">prmA</name>
    <name evidence="6" type="ORF">ENI96_02545</name>
</gene>
<dbReference type="GO" id="GO:0005840">
    <property type="term" value="C:ribosome"/>
    <property type="evidence" value="ECO:0007669"/>
    <property type="project" value="UniProtKB-KW"/>
</dbReference>
<protein>
    <submittedName>
        <fullName evidence="6">50S ribosomal protein L11 methyltransferase</fullName>
    </submittedName>
</protein>
<keyword evidence="5" id="KW-0949">S-adenosyl-L-methionine</keyword>
<dbReference type="NCBIfam" id="TIGR00406">
    <property type="entry name" value="prmA"/>
    <property type="match status" value="1"/>
</dbReference>
<dbReference type="Proteomes" id="UP000886251">
    <property type="component" value="Unassembled WGS sequence"/>
</dbReference>
<keyword evidence="2" id="KW-0963">Cytoplasm</keyword>
<organism evidence="6">
    <name type="scientific">Sedimenticola thiotaurini</name>
    <dbReference type="NCBI Taxonomy" id="1543721"/>
    <lineage>
        <taxon>Bacteria</taxon>
        <taxon>Pseudomonadati</taxon>
        <taxon>Pseudomonadota</taxon>
        <taxon>Gammaproteobacteria</taxon>
        <taxon>Chromatiales</taxon>
        <taxon>Sedimenticolaceae</taxon>
        <taxon>Sedimenticola</taxon>
    </lineage>
</organism>
<comment type="caution">
    <text evidence="6">The sequence shown here is derived from an EMBL/GenBank/DDBJ whole genome shotgun (WGS) entry which is preliminary data.</text>
</comment>
<dbReference type="PANTHER" id="PTHR43648">
    <property type="entry name" value="ELECTRON TRANSFER FLAVOPROTEIN BETA SUBUNIT LYSINE METHYLTRANSFERASE"/>
    <property type="match status" value="1"/>
</dbReference>
<dbReference type="Gene3D" id="3.40.50.150">
    <property type="entry name" value="Vaccinia Virus protein VP39"/>
    <property type="match status" value="1"/>
</dbReference>
<evidence type="ECO:0000256" key="5">
    <source>
        <dbReference type="ARBA" id="ARBA00022691"/>
    </source>
</evidence>
<proteinExistence type="inferred from homology"/>
<dbReference type="GO" id="GO:0032259">
    <property type="term" value="P:methylation"/>
    <property type="evidence" value="ECO:0007669"/>
    <property type="project" value="UniProtKB-KW"/>
</dbReference>
<name>A0A831RLX3_9GAMM</name>
<accession>A0A831RLX3</accession>
<dbReference type="PIRSF" id="PIRSF000401">
    <property type="entry name" value="RPL11_MTase"/>
    <property type="match status" value="1"/>
</dbReference>
<keyword evidence="6" id="KW-0687">Ribonucleoprotein</keyword>
<dbReference type="EMBL" id="DRKP01000030">
    <property type="protein sequence ID" value="HEB95294.1"/>
    <property type="molecule type" value="Genomic_DNA"/>
</dbReference>
<sequence length="255" mass="27582">EALLEPPPGASPLWRRTRVTGLFPGDTDTDGLRDAIQRSLAPEASRGLELEMLADRAWERAWLERFHPMRFGERLWVCPDGQRPDSRDGVFLDLDPGLAFGTGTHPTTALCLSWLDRADIAGKRVLDFGCGSGILSIAALRLGAAHAIAVDHDPQALEATRANALRNGVLERLETASGGLPPELRVDLVLANILAGTLIELEPVLARHLVPGGHLLLSGILAGQADQVGAAYAADFALQPPRQLEEWVLLEGRRR</sequence>
<dbReference type="CDD" id="cd02440">
    <property type="entry name" value="AdoMet_MTases"/>
    <property type="match status" value="1"/>
</dbReference>
<dbReference type="InterPro" id="IPR029063">
    <property type="entry name" value="SAM-dependent_MTases_sf"/>
</dbReference>
<evidence type="ECO:0000313" key="6">
    <source>
        <dbReference type="EMBL" id="HEB95294.1"/>
    </source>
</evidence>
<reference evidence="6" key="1">
    <citation type="journal article" date="2020" name="mSystems">
        <title>Genome- and Community-Level Interaction Insights into Carbon Utilization and Element Cycling Functions of Hydrothermarchaeota in Hydrothermal Sediment.</title>
        <authorList>
            <person name="Zhou Z."/>
            <person name="Liu Y."/>
            <person name="Xu W."/>
            <person name="Pan J."/>
            <person name="Luo Z.H."/>
            <person name="Li M."/>
        </authorList>
    </citation>
    <scope>NUCLEOTIDE SEQUENCE [LARGE SCALE GENOMIC DNA]</scope>
    <source>
        <strain evidence="6">HyVt-443</strain>
    </source>
</reference>
<evidence type="ECO:0000256" key="2">
    <source>
        <dbReference type="ARBA" id="ARBA00022490"/>
    </source>
</evidence>
<dbReference type="PANTHER" id="PTHR43648:SF1">
    <property type="entry name" value="ELECTRON TRANSFER FLAVOPROTEIN BETA SUBUNIT LYSINE METHYLTRANSFERASE"/>
    <property type="match status" value="1"/>
</dbReference>